<dbReference type="Gene3D" id="3.10.330.20">
    <property type="match status" value="1"/>
</dbReference>
<dbReference type="PROSITE" id="PS00587">
    <property type="entry name" value="GLYCOSYL_HYDROL_F17"/>
    <property type="match status" value="1"/>
</dbReference>
<protein>
    <recommendedName>
        <fullName evidence="11">(1-&gt;3)-beta-glucan endohydrolase</fullName>
        <ecNumber evidence="4">2.1.1.220</ecNumber>
        <ecNumber evidence="3">3.2.1.39</ecNumber>
    </recommendedName>
    <alternativeName>
        <fullName evidence="12">Beta-1,3-endoglucanase</fullName>
    </alternativeName>
</protein>
<accession>A0A0A0LYQ8</accession>
<evidence type="ECO:0000256" key="14">
    <source>
        <dbReference type="RuleBase" id="RU004336"/>
    </source>
</evidence>
<dbReference type="InterPro" id="IPR000490">
    <property type="entry name" value="Glyco_hydro_17"/>
</dbReference>
<evidence type="ECO:0000256" key="2">
    <source>
        <dbReference type="ARBA" id="ARBA00008773"/>
    </source>
</evidence>
<dbReference type="SUPFAM" id="SSF51445">
    <property type="entry name" value="(Trans)glycosidases"/>
    <property type="match status" value="1"/>
</dbReference>
<dbReference type="InterPro" id="IPR044965">
    <property type="entry name" value="Glyco_hydro_17_plant"/>
</dbReference>
<reference evidence="18 19" key="2">
    <citation type="journal article" date="2009" name="PLoS ONE">
        <title>An integrated genetic and cytogenetic map of the cucumber genome.</title>
        <authorList>
            <person name="Ren Y."/>
            <person name="Zhang Z."/>
            <person name="Liu J."/>
            <person name="Staub J.E."/>
            <person name="Han Y."/>
            <person name="Cheng Z."/>
            <person name="Li X."/>
            <person name="Lu J."/>
            <person name="Miao H."/>
            <person name="Kang H."/>
            <person name="Xie B."/>
            <person name="Gu X."/>
            <person name="Wang X."/>
            <person name="Du Y."/>
            <person name="Jin W."/>
            <person name="Huang S."/>
        </authorList>
    </citation>
    <scope>NUCLEOTIDE SEQUENCE [LARGE SCALE GENOMIC DNA]</scope>
    <source>
        <strain evidence="19">cv. 9930</strain>
    </source>
</reference>
<dbReference type="FunFam" id="3.40.50.150:FF:000227">
    <property type="entry name" value="tRNA (adenine(58)-N(1))-methyltransferase"/>
    <property type="match status" value="1"/>
</dbReference>
<evidence type="ECO:0000256" key="16">
    <source>
        <dbReference type="SAM" id="SignalP"/>
    </source>
</evidence>
<evidence type="ECO:0000256" key="3">
    <source>
        <dbReference type="ARBA" id="ARBA00012780"/>
    </source>
</evidence>
<evidence type="ECO:0000256" key="10">
    <source>
        <dbReference type="ARBA" id="ARBA00023295"/>
    </source>
</evidence>
<feature type="signal peptide" evidence="16">
    <location>
        <begin position="1"/>
        <end position="33"/>
    </location>
</feature>
<feature type="region of interest" description="Disordered" evidence="15">
    <location>
        <begin position="644"/>
        <end position="681"/>
    </location>
</feature>
<dbReference type="FunFam" id="3.20.20.80:FF:000010">
    <property type="entry name" value="glucan endo-1,3-beta-glucosidase, basic"/>
    <property type="match status" value="1"/>
</dbReference>
<evidence type="ECO:0000256" key="4">
    <source>
        <dbReference type="ARBA" id="ARBA00012796"/>
    </source>
</evidence>
<evidence type="ECO:0000256" key="12">
    <source>
        <dbReference type="ARBA" id="ARBA00033417"/>
    </source>
</evidence>
<dbReference type="EMBL" id="CM002922">
    <property type="protein sequence ID" value="KGN65972.1"/>
    <property type="molecule type" value="Genomic_DNA"/>
</dbReference>
<dbReference type="GO" id="GO:0030488">
    <property type="term" value="P:tRNA methylation"/>
    <property type="evidence" value="ECO:0007669"/>
    <property type="project" value="InterPro"/>
</dbReference>
<dbReference type="InterPro" id="IPR017853">
    <property type="entry name" value="GH"/>
</dbReference>
<evidence type="ECO:0000313" key="18">
    <source>
        <dbReference type="EMBL" id="KGN65972.1"/>
    </source>
</evidence>
<evidence type="ECO:0000256" key="8">
    <source>
        <dbReference type="ARBA" id="ARBA00022694"/>
    </source>
</evidence>
<dbReference type="Gene3D" id="3.40.50.150">
    <property type="entry name" value="Vaccinia Virus protein VP39"/>
    <property type="match status" value="1"/>
</dbReference>
<dbReference type="PROSITE" id="PS51620">
    <property type="entry name" value="SAM_TRM61"/>
    <property type="match status" value="1"/>
</dbReference>
<evidence type="ECO:0000256" key="9">
    <source>
        <dbReference type="ARBA" id="ARBA00022801"/>
    </source>
</evidence>
<dbReference type="PANTHER" id="PTHR32227">
    <property type="entry name" value="GLUCAN ENDO-1,3-BETA-GLUCOSIDASE BG1-RELATED-RELATED"/>
    <property type="match status" value="1"/>
</dbReference>
<keyword evidence="16" id="KW-0732">Signal</keyword>
<organism evidence="18 19">
    <name type="scientific">Cucumis sativus</name>
    <name type="common">Cucumber</name>
    <dbReference type="NCBI Taxonomy" id="3659"/>
    <lineage>
        <taxon>Eukaryota</taxon>
        <taxon>Viridiplantae</taxon>
        <taxon>Streptophyta</taxon>
        <taxon>Embryophyta</taxon>
        <taxon>Tracheophyta</taxon>
        <taxon>Spermatophyta</taxon>
        <taxon>Magnoliopsida</taxon>
        <taxon>eudicotyledons</taxon>
        <taxon>Gunneridae</taxon>
        <taxon>Pentapetalae</taxon>
        <taxon>rosids</taxon>
        <taxon>fabids</taxon>
        <taxon>Cucurbitales</taxon>
        <taxon>Cucurbitaceae</taxon>
        <taxon>Benincaseae</taxon>
        <taxon>Cucumis</taxon>
    </lineage>
</organism>
<dbReference type="AlphaFoldDB" id="A0A0A0LYQ8"/>
<dbReference type="InterPro" id="IPR049470">
    <property type="entry name" value="TRM61_C"/>
</dbReference>
<keyword evidence="7" id="KW-0949">S-adenosyl-L-methionine</keyword>
<reference evidence="18 19" key="4">
    <citation type="journal article" date="2011" name="BMC Genomics">
        <title>RNA-Seq improves annotation of protein-coding genes in the cucumber genome.</title>
        <authorList>
            <person name="Li Z."/>
            <person name="Zhang Z."/>
            <person name="Yan P."/>
            <person name="Huang S."/>
            <person name="Fei Z."/>
            <person name="Lin K."/>
        </authorList>
    </citation>
    <scope>NUCLEOTIDE SEQUENCE [LARGE SCALE GENOMIC DNA]</scope>
    <source>
        <strain evidence="19">cv. 9930</strain>
    </source>
</reference>
<evidence type="ECO:0000259" key="17">
    <source>
        <dbReference type="Pfam" id="PF08704"/>
    </source>
</evidence>
<dbReference type="GO" id="GO:0005975">
    <property type="term" value="P:carbohydrate metabolic process"/>
    <property type="evidence" value="ECO:0007669"/>
    <property type="project" value="InterPro"/>
</dbReference>
<comment type="similarity">
    <text evidence="2 13">Belongs to the glycosyl hydrolase 17 family.</text>
</comment>
<dbReference type="EC" id="3.2.1.39" evidence="3"/>
<dbReference type="STRING" id="3659.A0A0A0LYQ8"/>
<evidence type="ECO:0000256" key="1">
    <source>
        <dbReference type="ARBA" id="ARBA00000382"/>
    </source>
</evidence>
<dbReference type="EC" id="2.1.1.220" evidence="4"/>
<comment type="catalytic activity">
    <reaction evidence="1">
        <text>Hydrolysis of (1-&gt;3)-beta-D-glucosidic linkages in (1-&gt;3)-beta-D-glucans.</text>
        <dbReference type="EC" id="3.2.1.39"/>
    </reaction>
</comment>
<feature type="domain" description="tRNA (adenine(58)-N(1))-methyltransferase catalytic subunit TRM61 C-terminal" evidence="17">
    <location>
        <begin position="464"/>
        <end position="700"/>
    </location>
</feature>
<keyword evidence="5" id="KW-0489">Methyltransferase</keyword>
<evidence type="ECO:0000256" key="11">
    <source>
        <dbReference type="ARBA" id="ARBA00033335"/>
    </source>
</evidence>
<dbReference type="Gene3D" id="3.20.20.80">
    <property type="entry name" value="Glycosidases"/>
    <property type="match status" value="1"/>
</dbReference>
<evidence type="ECO:0000256" key="6">
    <source>
        <dbReference type="ARBA" id="ARBA00022679"/>
    </source>
</evidence>
<evidence type="ECO:0000313" key="19">
    <source>
        <dbReference type="Proteomes" id="UP000029981"/>
    </source>
</evidence>
<keyword evidence="10 14" id="KW-0326">Glycosidase</keyword>
<reference evidence="18 19" key="3">
    <citation type="journal article" date="2010" name="BMC Genomics">
        <title>Transcriptome sequencing and comparative analysis of cucumber flowers with different sex types.</title>
        <authorList>
            <person name="Guo S."/>
            <person name="Zheng Y."/>
            <person name="Joung J.G."/>
            <person name="Liu S."/>
            <person name="Zhang Z."/>
            <person name="Crasta O.R."/>
            <person name="Sobral B.W."/>
            <person name="Xu Y."/>
            <person name="Huang S."/>
            <person name="Fei Z."/>
        </authorList>
    </citation>
    <scope>NUCLEOTIDE SEQUENCE [LARGE SCALE GENOMIC DNA]</scope>
    <source>
        <strain evidence="19">cv. 9930</strain>
    </source>
</reference>
<dbReference type="Proteomes" id="UP000029981">
    <property type="component" value="Chromosome 1"/>
</dbReference>
<sequence length="705" mass="78116">MANLFHSNAKGLSTLTLISILCLLLQNLQTTGAQIGVCYGQLGNDLPSPAEVIDLYNQNNIQRMRLYAPNQDTFNALRGSSIELMLGLPNDQIQSMAATQDNANAWIQDNILNFADVNFKYIVVGNEIKTNEEAARFLVPAMQNIQNAISAVGLQGQIKVSTAFHTGILSAESFPPSHGSFDANYLPILNPTIRFLLDNNSPLLLNLYPYFSYVATPNMELDYAIFTGTSLVEDGEFNYQNLFDAILDTVYSALEKNGGGSLEVVVSETGWPTEGGEAATVDNARTYNNNLIQHVKQGTPKRQGRAIETYVFAMFDENEKTTPPEVERHWGLFSPNKQPKSFLCFTFLPVPAAAATTRFRLPSRRKFLPSAPTHRQIPSSKFHSIEAGILDSLRRMLPTDELKSISFTRSIRDGDLVIVYERHDIMKAVKVCDGSTLQNRFGVFKHSDWIGKPFGSKALSNKGGFVYLLAPTPELWTLVLSHRTQILYIADISFVIMFLEIVPGCLVLESGTGSGSLTTSLARAVAPTGHVYTFDFHEQRASSAREDFEKTGLTSLVTVGVRDIQGQGFPEEFVGLADSVFLDLPQPWLAIPSAERMLKQDGMLCSFSPCIEQVQRSVETLRSKFTDIRTFEVLLRTYEVKEGRTESNQVDGGGSVGLPPCKRRLRSKESDDMDNESSTTVMVRPCSEARGHTGYLTFARLRCLS</sequence>
<dbReference type="InterPro" id="IPR014816">
    <property type="entry name" value="tRNA_MeTrfase_Gcd14"/>
</dbReference>
<keyword evidence="8" id="KW-0819">tRNA processing</keyword>
<dbReference type="Pfam" id="PF08704">
    <property type="entry name" value="GCD14"/>
    <property type="match status" value="1"/>
</dbReference>
<dbReference type="GO" id="GO:0042973">
    <property type="term" value="F:glucan endo-1,3-beta-D-glucosidase activity"/>
    <property type="evidence" value="ECO:0007669"/>
    <property type="project" value="UniProtKB-EC"/>
</dbReference>
<keyword evidence="6" id="KW-0808">Transferase</keyword>
<dbReference type="GO" id="GO:0160107">
    <property type="term" value="F:tRNA (adenine(58)-N1)-methyltransferase activity"/>
    <property type="evidence" value="ECO:0007669"/>
    <property type="project" value="UniProtKB-EC"/>
</dbReference>
<evidence type="ECO:0000256" key="15">
    <source>
        <dbReference type="SAM" id="MobiDB-lite"/>
    </source>
</evidence>
<reference evidence="18 19" key="1">
    <citation type="journal article" date="2009" name="Nat. Genet.">
        <title>The genome of the cucumber, Cucumis sativus L.</title>
        <authorList>
            <person name="Huang S."/>
            <person name="Li R."/>
            <person name="Zhang Z."/>
            <person name="Li L."/>
            <person name="Gu X."/>
            <person name="Fan W."/>
            <person name="Lucas W.J."/>
            <person name="Wang X."/>
            <person name="Xie B."/>
            <person name="Ni P."/>
            <person name="Ren Y."/>
            <person name="Zhu H."/>
            <person name="Li J."/>
            <person name="Lin K."/>
            <person name="Jin W."/>
            <person name="Fei Z."/>
            <person name="Li G."/>
            <person name="Staub J."/>
            <person name="Kilian A."/>
            <person name="van der Vossen E.A."/>
            <person name="Wu Y."/>
            <person name="Guo J."/>
            <person name="He J."/>
            <person name="Jia Z."/>
            <person name="Ren Y."/>
            <person name="Tian G."/>
            <person name="Lu Y."/>
            <person name="Ruan J."/>
            <person name="Qian W."/>
            <person name="Wang M."/>
            <person name="Huang Q."/>
            <person name="Li B."/>
            <person name="Xuan Z."/>
            <person name="Cao J."/>
            <person name="Asan"/>
            <person name="Wu Z."/>
            <person name="Zhang J."/>
            <person name="Cai Q."/>
            <person name="Bai Y."/>
            <person name="Zhao B."/>
            <person name="Han Y."/>
            <person name="Li Y."/>
            <person name="Li X."/>
            <person name="Wang S."/>
            <person name="Shi Q."/>
            <person name="Liu S."/>
            <person name="Cho W.K."/>
            <person name="Kim J.Y."/>
            <person name="Xu Y."/>
            <person name="Heller-Uszynska K."/>
            <person name="Miao H."/>
            <person name="Cheng Z."/>
            <person name="Zhang S."/>
            <person name="Wu J."/>
            <person name="Yang Y."/>
            <person name="Kang H."/>
            <person name="Li M."/>
            <person name="Liang H."/>
            <person name="Ren X."/>
            <person name="Shi Z."/>
            <person name="Wen M."/>
            <person name="Jian M."/>
            <person name="Yang H."/>
            <person name="Zhang G."/>
            <person name="Yang Z."/>
            <person name="Chen R."/>
            <person name="Liu S."/>
            <person name="Li J."/>
            <person name="Ma L."/>
            <person name="Liu H."/>
            <person name="Zhou Y."/>
            <person name="Zhao J."/>
            <person name="Fang X."/>
            <person name="Li G."/>
            <person name="Fang L."/>
            <person name="Li Y."/>
            <person name="Liu D."/>
            <person name="Zheng H."/>
            <person name="Zhang Y."/>
            <person name="Qin N."/>
            <person name="Li Z."/>
            <person name="Yang G."/>
            <person name="Yang S."/>
            <person name="Bolund L."/>
            <person name="Kristiansen K."/>
            <person name="Zheng H."/>
            <person name="Li S."/>
            <person name="Zhang X."/>
            <person name="Yang H."/>
            <person name="Wang J."/>
            <person name="Sun R."/>
            <person name="Zhang B."/>
            <person name="Jiang S."/>
            <person name="Wang J."/>
            <person name="Du Y."/>
            <person name="Li S."/>
        </authorList>
    </citation>
    <scope>NUCLEOTIDE SEQUENCE [LARGE SCALE GENOMIC DNA]</scope>
    <source>
        <strain evidence="19">cv. 9930</strain>
    </source>
</reference>
<evidence type="ECO:0000256" key="13">
    <source>
        <dbReference type="RuleBase" id="RU004335"/>
    </source>
</evidence>
<name>A0A0A0LYQ8_CUCSA</name>
<feature type="chain" id="PRO_5001966555" description="(1-&gt;3)-beta-glucan endohydrolase" evidence="16">
    <location>
        <begin position="34"/>
        <end position="705"/>
    </location>
</feature>
<dbReference type="eggNOG" id="ENOG502QQ3M">
    <property type="taxonomic scope" value="Eukaryota"/>
</dbReference>
<gene>
    <name evidence="18" type="ORF">Csa_1G555080</name>
</gene>
<keyword evidence="9 14" id="KW-0378">Hydrolase</keyword>
<keyword evidence="19" id="KW-1185">Reference proteome</keyword>
<evidence type="ECO:0000256" key="5">
    <source>
        <dbReference type="ARBA" id="ARBA00022603"/>
    </source>
</evidence>
<dbReference type="Gramene" id="KGN65972">
    <property type="protein sequence ID" value="KGN65972"/>
    <property type="gene ID" value="Csa_1G555080"/>
</dbReference>
<evidence type="ECO:0000256" key="7">
    <source>
        <dbReference type="ARBA" id="ARBA00022691"/>
    </source>
</evidence>
<dbReference type="InterPro" id="IPR029063">
    <property type="entry name" value="SAM-dependent_MTases_sf"/>
</dbReference>
<proteinExistence type="inferred from homology"/>
<dbReference type="Pfam" id="PF00332">
    <property type="entry name" value="Glyco_hydro_17"/>
    <property type="match status" value="1"/>
</dbReference>
<dbReference type="GO" id="GO:0031515">
    <property type="term" value="C:tRNA (m1A) methyltransferase complex"/>
    <property type="evidence" value="ECO:0007669"/>
    <property type="project" value="InterPro"/>
</dbReference>
<dbReference type="SUPFAM" id="SSF53335">
    <property type="entry name" value="S-adenosyl-L-methionine-dependent methyltransferases"/>
    <property type="match status" value="1"/>
</dbReference>